<dbReference type="InterPro" id="IPR022751">
    <property type="entry name" value="Alpha_mannosyltransferase"/>
</dbReference>
<evidence type="ECO:0000256" key="6">
    <source>
        <dbReference type="ARBA" id="ARBA00022968"/>
    </source>
</evidence>
<comment type="subcellular location">
    <subcellularLocation>
        <location evidence="1">Membrane</location>
        <topology evidence="1">Single-pass type II membrane protein</topology>
    </subcellularLocation>
</comment>
<dbReference type="Pfam" id="PF11051">
    <property type="entry name" value="Mannosyl_trans3"/>
    <property type="match status" value="1"/>
</dbReference>
<dbReference type="InParanoid" id="A0A1D2VAK3"/>
<evidence type="ECO:0000313" key="10">
    <source>
        <dbReference type="EMBL" id="ODV58629.1"/>
    </source>
</evidence>
<dbReference type="GO" id="GO:0000033">
    <property type="term" value="F:alpha-1,3-mannosyltransferase activity"/>
    <property type="evidence" value="ECO:0007669"/>
    <property type="project" value="TreeGrafter"/>
</dbReference>
<keyword evidence="11" id="KW-1185">Reference proteome</keyword>
<name>A0A1D2VAK3_9ASCO</name>
<reference evidence="11" key="1">
    <citation type="submission" date="2016-05" db="EMBL/GenBank/DDBJ databases">
        <title>Comparative genomics of biotechnologically important yeasts.</title>
        <authorList>
            <consortium name="DOE Joint Genome Institute"/>
            <person name="Riley R."/>
            <person name="Haridas S."/>
            <person name="Wolfe K.H."/>
            <person name="Lopes M.R."/>
            <person name="Hittinger C.T."/>
            <person name="Goker M."/>
            <person name="Salamov A."/>
            <person name="Wisecaver J."/>
            <person name="Long T.M."/>
            <person name="Aerts A.L."/>
            <person name="Barry K."/>
            <person name="Choi C."/>
            <person name="Clum A."/>
            <person name="Coughlan A.Y."/>
            <person name="Deshpande S."/>
            <person name="Douglass A.P."/>
            <person name="Hanson S.J."/>
            <person name="Klenk H.-P."/>
            <person name="Labutti K."/>
            <person name="Lapidus A."/>
            <person name="Lindquist E."/>
            <person name="Lipzen A."/>
            <person name="Meier-Kolthoff J.P."/>
            <person name="Ohm R.A."/>
            <person name="Otillar R.P."/>
            <person name="Pangilinan J."/>
            <person name="Peng Y."/>
            <person name="Rokas A."/>
            <person name="Rosa C.A."/>
            <person name="Scheuner C."/>
            <person name="Sibirny A.A."/>
            <person name="Slot J.C."/>
            <person name="Stielow J.B."/>
            <person name="Sun H."/>
            <person name="Kurtzman C.P."/>
            <person name="Blackwell M."/>
            <person name="Grigoriev I.V."/>
            <person name="Jeffries T.W."/>
        </authorList>
    </citation>
    <scope>NUCLEOTIDE SEQUENCE [LARGE SCALE GENOMIC DNA]</scope>
    <source>
        <strain evidence="11">DSM 1968</strain>
    </source>
</reference>
<dbReference type="FunCoup" id="A0A1D2VAK3">
    <property type="interactions" value="54"/>
</dbReference>
<dbReference type="SUPFAM" id="SSF53448">
    <property type="entry name" value="Nucleotide-diphospho-sugar transferases"/>
    <property type="match status" value="1"/>
</dbReference>
<evidence type="ECO:0000256" key="1">
    <source>
        <dbReference type="ARBA" id="ARBA00004606"/>
    </source>
</evidence>
<keyword evidence="3" id="KW-0328">Glycosyltransferase</keyword>
<keyword evidence="9" id="KW-0325">Glycoprotein</keyword>
<dbReference type="GeneID" id="30964525"/>
<evidence type="ECO:0000256" key="8">
    <source>
        <dbReference type="ARBA" id="ARBA00023136"/>
    </source>
</evidence>
<dbReference type="AlphaFoldDB" id="A0A1D2VAK3"/>
<evidence type="ECO:0000256" key="9">
    <source>
        <dbReference type="ARBA" id="ARBA00023180"/>
    </source>
</evidence>
<dbReference type="OrthoDB" id="430354at2759"/>
<keyword evidence="8" id="KW-0472">Membrane</keyword>
<dbReference type="GO" id="GO:0006493">
    <property type="term" value="P:protein O-linked glycosylation"/>
    <property type="evidence" value="ECO:0007669"/>
    <property type="project" value="TreeGrafter"/>
</dbReference>
<keyword evidence="7" id="KW-1133">Transmembrane helix</keyword>
<accession>A0A1D2VAK3</accession>
<dbReference type="RefSeq" id="XP_020044936.1">
    <property type="nucleotide sequence ID" value="XM_020190889.1"/>
</dbReference>
<keyword evidence="5" id="KW-0812">Transmembrane</keyword>
<evidence type="ECO:0000256" key="7">
    <source>
        <dbReference type="ARBA" id="ARBA00022989"/>
    </source>
</evidence>
<sequence>KFPKQVIHFVDISVSIQKQFLDYFESFSNKLLALFFSSFKEVILIDTDTIPLINPDLFFESNQYKSSKSYFFRDRELNHKFPINTKKFFLNLFPNYNDTHFFDFNQINCNFSRILGNPSFNHNMESGIVVLDKYKYFNGILLSLVLQFWRPITANIHGEKELYWLSQLIVGNDQFQFNKNYAVSIGKLSPTTNEFSKIKANELCSTHPGHISDDNATLLWFNSGFLNCKNWNTWEVDFQYELESGLLDNNPDIQKDDPFTLIKYYTDPLRIDAFLIPARGINDEVHINTQDHYEPSTNWIKTKRCKSYLWCAYDLINGDEKNSEEKGKIVYIKETDKLLYNFYGDIWVYYHNSIPDI</sequence>
<evidence type="ECO:0000256" key="2">
    <source>
        <dbReference type="ARBA" id="ARBA00009105"/>
    </source>
</evidence>
<keyword evidence="6" id="KW-0735">Signal-anchor</keyword>
<dbReference type="EMBL" id="KV454490">
    <property type="protein sequence ID" value="ODV58629.1"/>
    <property type="molecule type" value="Genomic_DNA"/>
</dbReference>
<evidence type="ECO:0000313" key="11">
    <source>
        <dbReference type="Proteomes" id="UP000095038"/>
    </source>
</evidence>
<dbReference type="PANTHER" id="PTHR31392">
    <property type="entry name" value="ALPHA-1,3-MANNOSYLTRANSFERASE MNN1-RELATED"/>
    <property type="match status" value="1"/>
</dbReference>
<protein>
    <submittedName>
        <fullName evidence="10">Glycosyltransferase family 71 protein</fullName>
    </submittedName>
</protein>
<evidence type="ECO:0000256" key="3">
    <source>
        <dbReference type="ARBA" id="ARBA00022676"/>
    </source>
</evidence>
<proteinExistence type="inferred from homology"/>
<organism evidence="10 11">
    <name type="scientific">Ascoidea rubescens DSM 1968</name>
    <dbReference type="NCBI Taxonomy" id="1344418"/>
    <lineage>
        <taxon>Eukaryota</taxon>
        <taxon>Fungi</taxon>
        <taxon>Dikarya</taxon>
        <taxon>Ascomycota</taxon>
        <taxon>Saccharomycotina</taxon>
        <taxon>Saccharomycetes</taxon>
        <taxon>Ascoideaceae</taxon>
        <taxon>Ascoidea</taxon>
    </lineage>
</organism>
<dbReference type="Proteomes" id="UP000095038">
    <property type="component" value="Unassembled WGS sequence"/>
</dbReference>
<dbReference type="InterPro" id="IPR029044">
    <property type="entry name" value="Nucleotide-diphossugar_trans"/>
</dbReference>
<dbReference type="PANTHER" id="PTHR31392:SF1">
    <property type="entry name" value="ALPHA-1,3-MANNOSYLTRANSFERASE MNN1-RELATED"/>
    <property type="match status" value="1"/>
</dbReference>
<dbReference type="GO" id="GO:0016020">
    <property type="term" value="C:membrane"/>
    <property type="evidence" value="ECO:0007669"/>
    <property type="project" value="UniProtKB-SubCell"/>
</dbReference>
<gene>
    <name evidence="10" type="ORF">ASCRUDRAFT_38846</name>
</gene>
<dbReference type="GO" id="GO:0005794">
    <property type="term" value="C:Golgi apparatus"/>
    <property type="evidence" value="ECO:0007669"/>
    <property type="project" value="TreeGrafter"/>
</dbReference>
<comment type="similarity">
    <text evidence="2">Belongs to the MNN1/MNT family.</text>
</comment>
<keyword evidence="4 10" id="KW-0808">Transferase</keyword>
<evidence type="ECO:0000256" key="4">
    <source>
        <dbReference type="ARBA" id="ARBA00022679"/>
    </source>
</evidence>
<evidence type="ECO:0000256" key="5">
    <source>
        <dbReference type="ARBA" id="ARBA00022692"/>
    </source>
</evidence>
<feature type="non-terminal residue" evidence="10">
    <location>
        <position position="1"/>
    </location>
</feature>